<feature type="compositionally biased region" description="Basic residues" evidence="1">
    <location>
        <begin position="1"/>
        <end position="10"/>
    </location>
</feature>
<dbReference type="GO" id="GO:0047588">
    <property type="term" value="F:5-aminopentanamidase activity"/>
    <property type="evidence" value="ECO:0007669"/>
    <property type="project" value="UniProtKB-EC"/>
</dbReference>
<dbReference type="EC" id="3.5.1.30" evidence="2"/>
<evidence type="ECO:0000256" key="1">
    <source>
        <dbReference type="SAM" id="MobiDB-lite"/>
    </source>
</evidence>
<feature type="non-terminal residue" evidence="2">
    <location>
        <position position="1"/>
    </location>
</feature>
<dbReference type="AlphaFoldDB" id="A0A6J4TCD8"/>
<feature type="compositionally biased region" description="Low complexity" evidence="1">
    <location>
        <begin position="142"/>
        <end position="157"/>
    </location>
</feature>
<feature type="compositionally biased region" description="Low complexity" evidence="1">
    <location>
        <begin position="11"/>
        <end position="36"/>
    </location>
</feature>
<feature type="region of interest" description="Disordered" evidence="1">
    <location>
        <begin position="142"/>
        <end position="263"/>
    </location>
</feature>
<keyword evidence="2" id="KW-0378">Hydrolase</keyword>
<organism evidence="2">
    <name type="scientific">uncultured Solirubrobacteraceae bacterium</name>
    <dbReference type="NCBI Taxonomy" id="1162706"/>
    <lineage>
        <taxon>Bacteria</taxon>
        <taxon>Bacillati</taxon>
        <taxon>Actinomycetota</taxon>
        <taxon>Thermoleophilia</taxon>
        <taxon>Solirubrobacterales</taxon>
        <taxon>Solirubrobacteraceae</taxon>
        <taxon>environmental samples</taxon>
    </lineage>
</organism>
<gene>
    <name evidence="2" type="ORF">AVDCRST_MAG13-3297</name>
</gene>
<feature type="compositionally biased region" description="Basic residues" evidence="1">
    <location>
        <begin position="240"/>
        <end position="263"/>
    </location>
</feature>
<accession>A0A6J4TCD8</accession>
<reference evidence="2" key="1">
    <citation type="submission" date="2020-02" db="EMBL/GenBank/DDBJ databases">
        <authorList>
            <person name="Meier V. D."/>
        </authorList>
    </citation>
    <scope>NUCLEOTIDE SEQUENCE</scope>
    <source>
        <strain evidence="2">AVDCRST_MAG13</strain>
    </source>
</reference>
<feature type="compositionally biased region" description="Basic residues" evidence="1">
    <location>
        <begin position="158"/>
        <end position="171"/>
    </location>
</feature>
<feature type="region of interest" description="Disordered" evidence="1">
    <location>
        <begin position="108"/>
        <end position="129"/>
    </location>
</feature>
<sequence>CASRSCRPRAGRATSRGTSRRSAAPPAAPRWPGRGCSSRRRRSPRATTSGPAGSPSSPSRSTGPAPGSSPGSPATTGWPSSPACPSATAGACTTRACWWTRAARPWPPTARPTCSGTSTWTRSGREATWSSPRWRACGSACSCAGTSSSPSPCASSRRPGRTWSRCRRRSWRAPSTSPTSSSPAGRRRTGCTSPTSTGWAASATSATSGGPAWRRRTGPAWRPAPGSAACCSRTWTRAGSARRPRGSRRARRRVRGSSPRPRA</sequence>
<feature type="region of interest" description="Disordered" evidence="1">
    <location>
        <begin position="1"/>
        <end position="83"/>
    </location>
</feature>
<feature type="non-terminal residue" evidence="2">
    <location>
        <position position="263"/>
    </location>
</feature>
<protein>
    <submittedName>
        <fullName evidence="2">5-aminopentanamidase</fullName>
        <ecNumber evidence="2">3.5.1.30</ecNumber>
    </submittedName>
</protein>
<evidence type="ECO:0000313" key="2">
    <source>
        <dbReference type="EMBL" id="CAA9519716.1"/>
    </source>
</evidence>
<proteinExistence type="predicted"/>
<dbReference type="EMBL" id="CADCVO010000525">
    <property type="protein sequence ID" value="CAA9519716.1"/>
    <property type="molecule type" value="Genomic_DNA"/>
</dbReference>
<feature type="compositionally biased region" description="Low complexity" evidence="1">
    <location>
        <begin position="45"/>
        <end position="83"/>
    </location>
</feature>
<feature type="compositionally biased region" description="Low complexity" evidence="1">
    <location>
        <begin position="172"/>
        <end position="212"/>
    </location>
</feature>
<name>A0A6J4TCD8_9ACTN</name>